<dbReference type="CDD" id="cd06261">
    <property type="entry name" value="TM_PBP2"/>
    <property type="match status" value="1"/>
</dbReference>
<dbReference type="AlphaFoldDB" id="A0A543I3Z8"/>
<evidence type="ECO:0000259" key="8">
    <source>
        <dbReference type="PROSITE" id="PS50928"/>
    </source>
</evidence>
<protein>
    <submittedName>
        <fullName evidence="9">Amino acid ABC transporter membrane protein 2 (PAAT family)</fullName>
    </submittedName>
</protein>
<reference evidence="9 10" key="1">
    <citation type="submission" date="2019-06" db="EMBL/GenBank/DDBJ databases">
        <title>Sequencing the genomes of 1000 actinobacteria strains.</title>
        <authorList>
            <person name="Klenk H.-P."/>
        </authorList>
    </citation>
    <scope>NUCLEOTIDE SEQUENCE [LARGE SCALE GENOMIC DNA]</scope>
    <source>
        <strain evidence="9 10">DSM 18031</strain>
    </source>
</reference>
<dbReference type="InterPro" id="IPR043429">
    <property type="entry name" value="ArtM/GltK/GlnP/TcyL/YhdX-like"/>
</dbReference>
<comment type="similarity">
    <text evidence="7">Belongs to the binding-protein-dependent transport system permease family.</text>
</comment>
<dbReference type="EMBL" id="VFPN01000001">
    <property type="protein sequence ID" value="TQM65305.1"/>
    <property type="molecule type" value="Genomic_DNA"/>
</dbReference>
<dbReference type="GO" id="GO:0006865">
    <property type="term" value="P:amino acid transport"/>
    <property type="evidence" value="ECO:0007669"/>
    <property type="project" value="TreeGrafter"/>
</dbReference>
<feature type="transmembrane region" description="Helical" evidence="7">
    <location>
        <begin position="18"/>
        <end position="40"/>
    </location>
</feature>
<name>A0A543I3Z8_9MICO</name>
<comment type="subcellular location">
    <subcellularLocation>
        <location evidence="1 7">Cell membrane</location>
        <topology evidence="1 7">Multi-pass membrane protein</topology>
    </subcellularLocation>
</comment>
<feature type="transmembrane region" description="Helical" evidence="7">
    <location>
        <begin position="70"/>
        <end position="90"/>
    </location>
</feature>
<comment type="caution">
    <text evidence="9">The sequence shown here is derived from an EMBL/GenBank/DDBJ whole genome shotgun (WGS) entry which is preliminary data.</text>
</comment>
<dbReference type="Pfam" id="PF00528">
    <property type="entry name" value="BPD_transp_1"/>
    <property type="match status" value="1"/>
</dbReference>
<evidence type="ECO:0000313" key="10">
    <source>
        <dbReference type="Proteomes" id="UP000318331"/>
    </source>
</evidence>
<keyword evidence="10" id="KW-1185">Reference proteome</keyword>
<sequence length="285" mass="31280">MTSLLFDAPGPRAKRLNVLLNVVVLALVLVALVFVLWQFYQTGQFESRKWSIFTYPLVQQSLLRATVATLQAFAVGAVLSLVLGLLLAIGRMSAHPWVRLPCMWVVELFRATPLLILMMILYYGLPPLGFTFITPFIAVVTALTVYNGAVLAEVFRAGVESLPSGQSEAGYAIGLRKSQVLSLVLMPQAIRAMLPVIIAQLVVILKDSALGFIVTYQELLYEAKRLGTQVQFGSPIIPAAIVVGIIYVGLCLILSGVSTWLERRLRRSPSSLVHKTTQDISQVQL</sequence>
<dbReference type="Proteomes" id="UP000318331">
    <property type="component" value="Unassembled WGS sequence"/>
</dbReference>
<dbReference type="NCBIfam" id="TIGR01726">
    <property type="entry name" value="HEQRo_perm_3TM"/>
    <property type="match status" value="1"/>
</dbReference>
<evidence type="ECO:0000256" key="3">
    <source>
        <dbReference type="ARBA" id="ARBA00022475"/>
    </source>
</evidence>
<organism evidence="9 10">
    <name type="scientific">Klugiella xanthotipulae</name>
    <dbReference type="NCBI Taxonomy" id="244735"/>
    <lineage>
        <taxon>Bacteria</taxon>
        <taxon>Bacillati</taxon>
        <taxon>Actinomycetota</taxon>
        <taxon>Actinomycetes</taxon>
        <taxon>Micrococcales</taxon>
        <taxon>Microbacteriaceae</taxon>
        <taxon>Klugiella</taxon>
    </lineage>
</organism>
<dbReference type="PROSITE" id="PS50928">
    <property type="entry name" value="ABC_TM1"/>
    <property type="match status" value="1"/>
</dbReference>
<keyword evidence="4 7" id="KW-0812">Transmembrane</keyword>
<dbReference type="Gene3D" id="1.10.3720.10">
    <property type="entry name" value="MetI-like"/>
    <property type="match status" value="1"/>
</dbReference>
<dbReference type="SUPFAM" id="SSF161098">
    <property type="entry name" value="MetI-like"/>
    <property type="match status" value="1"/>
</dbReference>
<feature type="domain" description="ABC transmembrane type-1" evidence="8">
    <location>
        <begin position="66"/>
        <end position="258"/>
    </location>
</feature>
<dbReference type="InterPro" id="IPR000515">
    <property type="entry name" value="MetI-like"/>
</dbReference>
<dbReference type="OrthoDB" id="4543034at2"/>
<gene>
    <name evidence="9" type="ORF">FB466_0099</name>
</gene>
<dbReference type="PANTHER" id="PTHR30614">
    <property type="entry name" value="MEMBRANE COMPONENT OF AMINO ACID ABC TRANSPORTER"/>
    <property type="match status" value="1"/>
</dbReference>
<evidence type="ECO:0000313" key="9">
    <source>
        <dbReference type="EMBL" id="TQM65305.1"/>
    </source>
</evidence>
<feature type="transmembrane region" description="Helical" evidence="7">
    <location>
        <begin position="192"/>
        <end position="216"/>
    </location>
</feature>
<evidence type="ECO:0000256" key="1">
    <source>
        <dbReference type="ARBA" id="ARBA00004651"/>
    </source>
</evidence>
<dbReference type="PANTHER" id="PTHR30614:SF21">
    <property type="entry name" value="AMINO ACID ABC TRANSPORTER PERMEASE"/>
    <property type="match status" value="1"/>
</dbReference>
<evidence type="ECO:0000256" key="2">
    <source>
        <dbReference type="ARBA" id="ARBA00022448"/>
    </source>
</evidence>
<feature type="transmembrane region" description="Helical" evidence="7">
    <location>
        <begin position="102"/>
        <end position="122"/>
    </location>
</feature>
<feature type="transmembrane region" description="Helical" evidence="7">
    <location>
        <begin position="236"/>
        <end position="261"/>
    </location>
</feature>
<dbReference type="RefSeq" id="WP_141914994.1">
    <property type="nucleotide sequence ID" value="NZ_BAAAYS010000013.1"/>
</dbReference>
<keyword evidence="5 7" id="KW-1133">Transmembrane helix</keyword>
<feature type="transmembrane region" description="Helical" evidence="7">
    <location>
        <begin position="128"/>
        <end position="146"/>
    </location>
</feature>
<keyword evidence="2 7" id="KW-0813">Transport</keyword>
<keyword evidence="3" id="KW-1003">Cell membrane</keyword>
<dbReference type="GO" id="GO:0022857">
    <property type="term" value="F:transmembrane transporter activity"/>
    <property type="evidence" value="ECO:0007669"/>
    <property type="project" value="InterPro"/>
</dbReference>
<keyword evidence="6 7" id="KW-0472">Membrane</keyword>
<dbReference type="GO" id="GO:0043190">
    <property type="term" value="C:ATP-binding cassette (ABC) transporter complex"/>
    <property type="evidence" value="ECO:0007669"/>
    <property type="project" value="InterPro"/>
</dbReference>
<dbReference type="InterPro" id="IPR010065">
    <property type="entry name" value="AA_ABC_transptr_permease_3TM"/>
</dbReference>
<evidence type="ECO:0000256" key="4">
    <source>
        <dbReference type="ARBA" id="ARBA00022692"/>
    </source>
</evidence>
<dbReference type="InterPro" id="IPR035906">
    <property type="entry name" value="MetI-like_sf"/>
</dbReference>
<proteinExistence type="inferred from homology"/>
<evidence type="ECO:0000256" key="5">
    <source>
        <dbReference type="ARBA" id="ARBA00022989"/>
    </source>
</evidence>
<evidence type="ECO:0000256" key="7">
    <source>
        <dbReference type="RuleBase" id="RU363032"/>
    </source>
</evidence>
<evidence type="ECO:0000256" key="6">
    <source>
        <dbReference type="ARBA" id="ARBA00023136"/>
    </source>
</evidence>
<accession>A0A543I3Z8</accession>